<dbReference type="Gene3D" id="1.10.3480.10">
    <property type="entry name" value="TorD-like"/>
    <property type="match status" value="1"/>
</dbReference>
<dbReference type="InterPro" id="IPR020945">
    <property type="entry name" value="DMSO/NO3_reduct_chaperone"/>
</dbReference>
<dbReference type="Proteomes" id="UP001430755">
    <property type="component" value="Unassembled WGS sequence"/>
</dbReference>
<organism evidence="1 2">
    <name type="scientific">Adlercreutzia faecimuris</name>
    <dbReference type="NCBI Taxonomy" id="2897341"/>
    <lineage>
        <taxon>Bacteria</taxon>
        <taxon>Bacillati</taxon>
        <taxon>Actinomycetota</taxon>
        <taxon>Coriobacteriia</taxon>
        <taxon>Eggerthellales</taxon>
        <taxon>Eggerthellaceae</taxon>
        <taxon>Adlercreutzia</taxon>
    </lineage>
</organism>
<dbReference type="SUPFAM" id="SSF89155">
    <property type="entry name" value="TorD-like"/>
    <property type="match status" value="1"/>
</dbReference>
<dbReference type="RefSeq" id="WP_242163194.1">
    <property type="nucleotide sequence ID" value="NZ_JAJMLW010000001.1"/>
</dbReference>
<reference evidence="1" key="1">
    <citation type="submission" date="2021-11" db="EMBL/GenBank/DDBJ databases">
        <title>A Novel Adlercreutzia Species, isolated from a Allomyrina dichotoma larva feces.</title>
        <authorList>
            <person name="Suh M.K."/>
        </authorList>
    </citation>
    <scope>NUCLEOTIDE SEQUENCE</scope>
    <source>
        <strain evidence="1">JBNU-10</strain>
    </source>
</reference>
<name>A0ABS9WED6_9ACTN</name>
<evidence type="ECO:0000313" key="2">
    <source>
        <dbReference type="Proteomes" id="UP001430755"/>
    </source>
</evidence>
<dbReference type="Pfam" id="PF02613">
    <property type="entry name" value="Nitrate_red_del"/>
    <property type="match status" value="1"/>
</dbReference>
<protein>
    <submittedName>
        <fullName evidence="1">Molecular chaperone TorD family protein</fullName>
    </submittedName>
</protein>
<evidence type="ECO:0000313" key="1">
    <source>
        <dbReference type="EMBL" id="MCI2241236.1"/>
    </source>
</evidence>
<proteinExistence type="predicted"/>
<dbReference type="EMBL" id="JAJMLW010000001">
    <property type="protein sequence ID" value="MCI2241236.1"/>
    <property type="molecule type" value="Genomic_DNA"/>
</dbReference>
<sequence length="232" mass="24904">MEDAAVFSTLAQCFGPVDEREWNELTDPAQWSDFLAGARRLLQDNRPLGADERPALAMRARLPLQEFLSASELSALFAPPSYQDKHAFAARHFTGGLPDSAVPVESLYQPAHPTTPGVPAGGGYMGDAALYVRDVVDGLGLAVPPAFAACPDHLALELDLVAVLLRSGREDAALAFLAERFGWLTAYRARLLALDEDASFYIGLIDLVMGISAQQEPFEDDVISGCAIDSVA</sequence>
<accession>A0ABS9WED6</accession>
<keyword evidence="2" id="KW-1185">Reference proteome</keyword>
<dbReference type="InterPro" id="IPR036411">
    <property type="entry name" value="TorD-like_sf"/>
</dbReference>
<comment type="caution">
    <text evidence="1">The sequence shown here is derived from an EMBL/GenBank/DDBJ whole genome shotgun (WGS) entry which is preliminary data.</text>
</comment>
<gene>
    <name evidence="1" type="ORF">LPT13_02570</name>
</gene>